<comment type="caution">
    <text evidence="1">The sequence shown here is derived from an EMBL/GenBank/DDBJ whole genome shotgun (WGS) entry which is preliminary data.</text>
</comment>
<name>A0A3E0U2B9_9GAMM</name>
<dbReference type="AlphaFoldDB" id="A0A3E0U2B9"/>
<dbReference type="Proteomes" id="UP000256899">
    <property type="component" value="Unassembled WGS sequence"/>
</dbReference>
<keyword evidence="2" id="KW-1185">Reference proteome</keyword>
<sequence>MLHHYHVIRFLKVYMARLTLYCLLVFFVLPTMSHASSSIAGIWQHVDKPAFIEFDLDKGIGTVKTHQTHPQNEGQLVIRKITKASQQDNLWLGEIYDASRGIFVAISIKKEQRKVFVYDALGKQILALKRGR</sequence>
<reference evidence="2" key="1">
    <citation type="submission" date="2018-08" db="EMBL/GenBank/DDBJ databases">
        <title>Thalassotalea euphylliae genome.</title>
        <authorList>
            <person name="Summers S."/>
            <person name="Rice S.A."/>
            <person name="Freckelton M.L."/>
            <person name="Nedved B.T."/>
            <person name="Hadfield M.G."/>
        </authorList>
    </citation>
    <scope>NUCLEOTIDE SEQUENCE [LARGE SCALE GENOMIC DNA]</scope>
    <source>
        <strain evidence="2">H3</strain>
    </source>
</reference>
<protein>
    <recommendedName>
        <fullName evidence="3">DUF2147 domain-containing protein</fullName>
    </recommendedName>
</protein>
<evidence type="ECO:0008006" key="3">
    <source>
        <dbReference type="Google" id="ProtNLM"/>
    </source>
</evidence>
<evidence type="ECO:0000313" key="2">
    <source>
        <dbReference type="Proteomes" id="UP000256899"/>
    </source>
</evidence>
<proteinExistence type="predicted"/>
<organism evidence="1 2">
    <name type="scientific">Thalassotalea euphylliae</name>
    <dbReference type="NCBI Taxonomy" id="1655234"/>
    <lineage>
        <taxon>Bacteria</taxon>
        <taxon>Pseudomonadati</taxon>
        <taxon>Pseudomonadota</taxon>
        <taxon>Gammaproteobacteria</taxon>
        <taxon>Alteromonadales</taxon>
        <taxon>Colwelliaceae</taxon>
        <taxon>Thalassotalea</taxon>
    </lineage>
</organism>
<dbReference type="EMBL" id="QUOT01000001">
    <property type="protein sequence ID" value="REL30864.1"/>
    <property type="molecule type" value="Genomic_DNA"/>
</dbReference>
<accession>A0A3E0U2B9</accession>
<gene>
    <name evidence="1" type="ORF">DXX94_09100</name>
</gene>
<evidence type="ECO:0000313" key="1">
    <source>
        <dbReference type="EMBL" id="REL30864.1"/>
    </source>
</evidence>